<dbReference type="EnsemblMetazoa" id="HelroT177679">
    <property type="protein sequence ID" value="HelroP177679"/>
    <property type="gene ID" value="HelroG177679"/>
</dbReference>
<dbReference type="AlphaFoldDB" id="T1FC25"/>
<evidence type="ECO:0000313" key="2">
    <source>
        <dbReference type="EnsemblMetazoa" id="HelroP177679"/>
    </source>
</evidence>
<name>T1FC25_HELRO</name>
<reference evidence="2" key="3">
    <citation type="submission" date="2015-06" db="UniProtKB">
        <authorList>
            <consortium name="EnsemblMetazoa"/>
        </authorList>
    </citation>
    <scope>IDENTIFICATION</scope>
</reference>
<dbReference type="KEGG" id="hro:HELRODRAFT_177679"/>
<reference evidence="3" key="1">
    <citation type="submission" date="2012-12" db="EMBL/GenBank/DDBJ databases">
        <authorList>
            <person name="Hellsten U."/>
            <person name="Grimwood J."/>
            <person name="Chapman J.A."/>
            <person name="Shapiro H."/>
            <person name="Aerts A."/>
            <person name="Otillar R.P."/>
            <person name="Terry A.Y."/>
            <person name="Boore J.L."/>
            <person name="Simakov O."/>
            <person name="Marletaz F."/>
            <person name="Cho S.-J."/>
            <person name="Edsinger-Gonzales E."/>
            <person name="Havlak P."/>
            <person name="Kuo D.-H."/>
            <person name="Larsson T."/>
            <person name="Lv J."/>
            <person name="Arendt D."/>
            <person name="Savage R."/>
            <person name="Osoegawa K."/>
            <person name="de Jong P."/>
            <person name="Lindberg D.R."/>
            <person name="Seaver E.C."/>
            <person name="Weisblat D.A."/>
            <person name="Putnam N.H."/>
            <person name="Grigoriev I.V."/>
            <person name="Rokhsar D.S."/>
        </authorList>
    </citation>
    <scope>NUCLEOTIDE SEQUENCE</scope>
</reference>
<dbReference type="EMBL" id="AMQM01006125">
    <property type="status" value="NOT_ANNOTATED_CDS"/>
    <property type="molecule type" value="Genomic_DNA"/>
</dbReference>
<evidence type="ECO:0000313" key="1">
    <source>
        <dbReference type="EMBL" id="ESN98006.1"/>
    </source>
</evidence>
<reference evidence="1 3" key="2">
    <citation type="journal article" date="2013" name="Nature">
        <title>Insights into bilaterian evolution from three spiralian genomes.</title>
        <authorList>
            <person name="Simakov O."/>
            <person name="Marletaz F."/>
            <person name="Cho S.J."/>
            <person name="Edsinger-Gonzales E."/>
            <person name="Havlak P."/>
            <person name="Hellsten U."/>
            <person name="Kuo D.H."/>
            <person name="Larsson T."/>
            <person name="Lv J."/>
            <person name="Arendt D."/>
            <person name="Savage R."/>
            <person name="Osoegawa K."/>
            <person name="de Jong P."/>
            <person name="Grimwood J."/>
            <person name="Chapman J.A."/>
            <person name="Shapiro H."/>
            <person name="Aerts A."/>
            <person name="Otillar R.P."/>
            <person name="Terry A.Y."/>
            <person name="Boore J.L."/>
            <person name="Grigoriev I.V."/>
            <person name="Lindberg D.R."/>
            <person name="Seaver E.C."/>
            <person name="Weisblat D.A."/>
            <person name="Putnam N.H."/>
            <person name="Rokhsar D.S."/>
        </authorList>
    </citation>
    <scope>NUCLEOTIDE SEQUENCE</scope>
</reference>
<protein>
    <submittedName>
        <fullName evidence="1 2">Uncharacterized protein</fullName>
    </submittedName>
</protein>
<dbReference type="CTD" id="20206374"/>
<gene>
    <name evidence="2" type="primary">20206374</name>
    <name evidence="1" type="ORF">HELRODRAFT_177679</name>
</gene>
<sequence length="115" mass="13197">MNNRSINNTENNTSDDLNDINKRILSCYKIQNGDYDLEIKRHLIALQKVGGGGGSRGAGAPVVSSFFNKNQKKGLFYVNMVSETKRYYVNKQHHIKNSFHRPKTPFYHSNAICYR</sequence>
<accession>T1FC25</accession>
<dbReference type="GeneID" id="20206374"/>
<dbReference type="Proteomes" id="UP000015101">
    <property type="component" value="Unassembled WGS sequence"/>
</dbReference>
<proteinExistence type="predicted"/>
<evidence type="ECO:0000313" key="3">
    <source>
        <dbReference type="Proteomes" id="UP000015101"/>
    </source>
</evidence>
<dbReference type="RefSeq" id="XP_009024071.1">
    <property type="nucleotide sequence ID" value="XM_009025823.1"/>
</dbReference>
<keyword evidence="3" id="KW-1185">Reference proteome</keyword>
<dbReference type="EMBL" id="KB097269">
    <property type="protein sequence ID" value="ESN98006.1"/>
    <property type="molecule type" value="Genomic_DNA"/>
</dbReference>
<organism evidence="2 3">
    <name type="scientific">Helobdella robusta</name>
    <name type="common">Californian leech</name>
    <dbReference type="NCBI Taxonomy" id="6412"/>
    <lineage>
        <taxon>Eukaryota</taxon>
        <taxon>Metazoa</taxon>
        <taxon>Spiralia</taxon>
        <taxon>Lophotrochozoa</taxon>
        <taxon>Annelida</taxon>
        <taxon>Clitellata</taxon>
        <taxon>Hirudinea</taxon>
        <taxon>Rhynchobdellida</taxon>
        <taxon>Glossiphoniidae</taxon>
        <taxon>Helobdella</taxon>
    </lineage>
</organism>
<dbReference type="HOGENOM" id="CLU_2111481_0_0_1"/>
<dbReference type="InParanoid" id="T1FC25"/>